<dbReference type="PANTHER" id="PTHR30483:SF6">
    <property type="entry name" value="PERIPLASMIC BINDING PROTEIN OF ABC TRANSPORTER FOR NATURAL AMINO ACIDS"/>
    <property type="match status" value="1"/>
</dbReference>
<organism evidence="6 7">
    <name type="scientific">Sagittula salina</name>
    <dbReference type="NCBI Taxonomy" id="2820268"/>
    <lineage>
        <taxon>Bacteria</taxon>
        <taxon>Pseudomonadati</taxon>
        <taxon>Pseudomonadota</taxon>
        <taxon>Alphaproteobacteria</taxon>
        <taxon>Rhodobacterales</taxon>
        <taxon>Roseobacteraceae</taxon>
        <taxon>Sagittula</taxon>
    </lineage>
</organism>
<dbReference type="Proteomes" id="UP000675940">
    <property type="component" value="Unassembled WGS sequence"/>
</dbReference>
<proteinExistence type="inferred from homology"/>
<dbReference type="CDD" id="cd06339">
    <property type="entry name" value="PBP1_YraM_LppC_lipoprotein-like"/>
    <property type="match status" value="1"/>
</dbReference>
<accession>A0A940MNX6</accession>
<dbReference type="GO" id="GO:0006865">
    <property type="term" value="P:amino acid transport"/>
    <property type="evidence" value="ECO:0007669"/>
    <property type="project" value="UniProtKB-KW"/>
</dbReference>
<evidence type="ECO:0000313" key="6">
    <source>
        <dbReference type="EMBL" id="MBP0482227.1"/>
    </source>
</evidence>
<dbReference type="Gene3D" id="3.40.50.2300">
    <property type="match status" value="2"/>
</dbReference>
<dbReference type="InterPro" id="IPR051010">
    <property type="entry name" value="BCAA_transport"/>
</dbReference>
<dbReference type="EMBL" id="JAGISH010000003">
    <property type="protein sequence ID" value="MBP0482227.1"/>
    <property type="molecule type" value="Genomic_DNA"/>
</dbReference>
<name>A0A940MNX6_9RHOB</name>
<dbReference type="PROSITE" id="PS51257">
    <property type="entry name" value="PROKAR_LIPOPROTEIN"/>
    <property type="match status" value="1"/>
</dbReference>
<keyword evidence="2 4" id="KW-0732">Signal</keyword>
<evidence type="ECO:0000256" key="4">
    <source>
        <dbReference type="SAM" id="SignalP"/>
    </source>
</evidence>
<evidence type="ECO:0000256" key="3">
    <source>
        <dbReference type="ARBA" id="ARBA00022970"/>
    </source>
</evidence>
<comment type="similarity">
    <text evidence="1">Belongs to the leucine-binding protein family.</text>
</comment>
<evidence type="ECO:0000313" key="7">
    <source>
        <dbReference type="Proteomes" id="UP000675940"/>
    </source>
</evidence>
<gene>
    <name evidence="6" type="ORF">J5474_06950</name>
</gene>
<protein>
    <submittedName>
        <fullName evidence="6">Penicillin-binding protein activator</fullName>
    </submittedName>
</protein>
<evidence type="ECO:0000259" key="5">
    <source>
        <dbReference type="Pfam" id="PF13458"/>
    </source>
</evidence>
<dbReference type="AlphaFoldDB" id="A0A940MNX6"/>
<sequence>MFTVLSRLRKATLALGALTAVGLLAACDPVATSGTGSAGTGGPAIRGGAPVPVALLVPKSDSGAGPVAASLENAARLAIRELDGVEIDLRVYDTAGQAGQASVVAQKAVDDGAKIILGPLFSEAANAAGAAVADEGVNVLSFSNTTAIAGGNVFILGPTYATTANRLMGYARKTGKTRAVIIYSNDVPGQFGRAAIEQAATVNGVQIMSSEPYELSIEGVSATAQRAAATVTSGAADTIFITTDATNAAMPMLLNQLPSNGVSPGQVQFVGLTRWDVRPDLFNMPGAQGAWFALPDNQRQEAFNQRYSAAFGAAPHPLAGLAYDGISAIGLLAKRGNSDALTGKSLTSAGFTGTGGVFRLLKNGTNQRALAVASIQNNQMVILDPAPSSLSGTGF</sequence>
<keyword evidence="3" id="KW-0029">Amino-acid transport</keyword>
<dbReference type="InterPro" id="IPR028081">
    <property type="entry name" value="Leu-bd"/>
</dbReference>
<evidence type="ECO:0000256" key="1">
    <source>
        <dbReference type="ARBA" id="ARBA00010062"/>
    </source>
</evidence>
<dbReference type="InterPro" id="IPR028082">
    <property type="entry name" value="Peripla_BP_I"/>
</dbReference>
<keyword evidence="3" id="KW-0813">Transport</keyword>
<feature type="signal peptide" evidence="4">
    <location>
        <begin position="1"/>
        <end position="25"/>
    </location>
</feature>
<evidence type="ECO:0000256" key="2">
    <source>
        <dbReference type="ARBA" id="ARBA00022729"/>
    </source>
</evidence>
<comment type="caution">
    <text evidence="6">The sequence shown here is derived from an EMBL/GenBank/DDBJ whole genome shotgun (WGS) entry which is preliminary data.</text>
</comment>
<dbReference type="Pfam" id="PF13458">
    <property type="entry name" value="Peripla_BP_6"/>
    <property type="match status" value="1"/>
</dbReference>
<feature type="domain" description="Leucine-binding protein" evidence="5">
    <location>
        <begin position="50"/>
        <end position="377"/>
    </location>
</feature>
<dbReference type="PANTHER" id="PTHR30483">
    <property type="entry name" value="LEUCINE-SPECIFIC-BINDING PROTEIN"/>
    <property type="match status" value="1"/>
</dbReference>
<dbReference type="SUPFAM" id="SSF53822">
    <property type="entry name" value="Periplasmic binding protein-like I"/>
    <property type="match status" value="1"/>
</dbReference>
<keyword evidence="7" id="KW-1185">Reference proteome</keyword>
<reference evidence="6" key="1">
    <citation type="submission" date="2021-03" db="EMBL/GenBank/DDBJ databases">
        <title>Sagittula salina sp. nov. strain M10.9X isolated from the marine waste.</title>
        <authorList>
            <person name="Satari L."/>
            <person name="Molina-Menor E."/>
            <person name="Vidal-Verdu A."/>
            <person name="Pascual J."/>
            <person name="Pereto J."/>
            <person name="Porcar M."/>
        </authorList>
    </citation>
    <scope>NUCLEOTIDE SEQUENCE</scope>
    <source>
        <strain evidence="6">M10.9X</strain>
    </source>
</reference>
<feature type="chain" id="PRO_5036707420" evidence="4">
    <location>
        <begin position="26"/>
        <end position="395"/>
    </location>
</feature>
<dbReference type="RefSeq" id="WP_209360088.1">
    <property type="nucleotide sequence ID" value="NZ_JAGISH010000003.1"/>
</dbReference>